<reference evidence="1 2" key="1">
    <citation type="journal article" date="2018" name="Front. Plant Sci.">
        <title>Red Clover (Trifolium pratense) and Zigzag Clover (T. medium) - A Picture of Genomic Similarities and Differences.</title>
        <authorList>
            <person name="Dluhosova J."/>
            <person name="Istvanek J."/>
            <person name="Nedelnik J."/>
            <person name="Repkova J."/>
        </authorList>
    </citation>
    <scope>NUCLEOTIDE SEQUENCE [LARGE SCALE GENOMIC DNA]</scope>
    <source>
        <strain evidence="2">cv. 10/8</strain>
        <tissue evidence="1">Leaf</tissue>
    </source>
</reference>
<dbReference type="EMBL" id="LXQA010747536">
    <property type="protein sequence ID" value="MCI69019.1"/>
    <property type="molecule type" value="Genomic_DNA"/>
</dbReference>
<evidence type="ECO:0000313" key="1">
    <source>
        <dbReference type="EMBL" id="MCI69019.1"/>
    </source>
</evidence>
<keyword evidence="2" id="KW-1185">Reference proteome</keyword>
<accession>A0A392U699</accession>
<comment type="caution">
    <text evidence="1">The sequence shown here is derived from an EMBL/GenBank/DDBJ whole genome shotgun (WGS) entry which is preliminary data.</text>
</comment>
<organism evidence="1 2">
    <name type="scientific">Trifolium medium</name>
    <dbReference type="NCBI Taxonomy" id="97028"/>
    <lineage>
        <taxon>Eukaryota</taxon>
        <taxon>Viridiplantae</taxon>
        <taxon>Streptophyta</taxon>
        <taxon>Embryophyta</taxon>
        <taxon>Tracheophyta</taxon>
        <taxon>Spermatophyta</taxon>
        <taxon>Magnoliopsida</taxon>
        <taxon>eudicotyledons</taxon>
        <taxon>Gunneridae</taxon>
        <taxon>Pentapetalae</taxon>
        <taxon>rosids</taxon>
        <taxon>fabids</taxon>
        <taxon>Fabales</taxon>
        <taxon>Fabaceae</taxon>
        <taxon>Papilionoideae</taxon>
        <taxon>50 kb inversion clade</taxon>
        <taxon>NPAAA clade</taxon>
        <taxon>Hologalegina</taxon>
        <taxon>IRL clade</taxon>
        <taxon>Trifolieae</taxon>
        <taxon>Trifolium</taxon>
    </lineage>
</organism>
<dbReference type="Proteomes" id="UP000265520">
    <property type="component" value="Unassembled WGS sequence"/>
</dbReference>
<sequence>AQLSQTLCKTSVLPRTEFQKLEYEFGRPMYLAFSSSEVPSGMQ</sequence>
<evidence type="ECO:0000313" key="2">
    <source>
        <dbReference type="Proteomes" id="UP000265520"/>
    </source>
</evidence>
<feature type="non-terminal residue" evidence="1">
    <location>
        <position position="1"/>
    </location>
</feature>
<name>A0A392U699_9FABA</name>
<proteinExistence type="predicted"/>
<protein>
    <submittedName>
        <fullName evidence="1">Uncharacterized protein</fullName>
    </submittedName>
</protein>
<dbReference type="AlphaFoldDB" id="A0A392U699"/>